<keyword evidence="2" id="KW-1185">Reference proteome</keyword>
<sequence>LILTSKYLHDVNHSNKNWAQYYSHAMAGNYFSSTDITKMEVQTLFLLGWDLTLPEEELYFKLEPLSAPIRQQF</sequence>
<dbReference type="EMBL" id="MU858459">
    <property type="protein sequence ID" value="KAK4206250.1"/>
    <property type="molecule type" value="Genomic_DNA"/>
</dbReference>
<feature type="non-terminal residue" evidence="1">
    <location>
        <position position="1"/>
    </location>
</feature>
<comment type="caution">
    <text evidence="1">The sequence shown here is derived from an EMBL/GenBank/DDBJ whole genome shotgun (WGS) entry which is preliminary data.</text>
</comment>
<dbReference type="Gene3D" id="1.10.472.10">
    <property type="entry name" value="Cyclin-like"/>
    <property type="match status" value="1"/>
</dbReference>
<dbReference type="Proteomes" id="UP001301769">
    <property type="component" value="Unassembled WGS sequence"/>
</dbReference>
<dbReference type="AlphaFoldDB" id="A0AAN6XTD2"/>
<dbReference type="SUPFAM" id="SSF47954">
    <property type="entry name" value="Cyclin-like"/>
    <property type="match status" value="1"/>
</dbReference>
<evidence type="ECO:0008006" key="3">
    <source>
        <dbReference type="Google" id="ProtNLM"/>
    </source>
</evidence>
<name>A0AAN6XTD2_9PEZI</name>
<accession>A0AAN6XTD2</accession>
<feature type="non-terminal residue" evidence="1">
    <location>
        <position position="73"/>
    </location>
</feature>
<gene>
    <name evidence="1" type="ORF">QBC37DRAFT_247084</name>
</gene>
<reference evidence="1" key="2">
    <citation type="submission" date="2023-05" db="EMBL/GenBank/DDBJ databases">
        <authorList>
            <consortium name="Lawrence Berkeley National Laboratory"/>
            <person name="Steindorff A."/>
            <person name="Hensen N."/>
            <person name="Bonometti L."/>
            <person name="Westerberg I."/>
            <person name="Brannstrom I.O."/>
            <person name="Guillou S."/>
            <person name="Cros-Aarteil S."/>
            <person name="Calhoun S."/>
            <person name="Haridas S."/>
            <person name="Kuo A."/>
            <person name="Mondo S."/>
            <person name="Pangilinan J."/>
            <person name="Riley R."/>
            <person name="Labutti K."/>
            <person name="Andreopoulos B."/>
            <person name="Lipzen A."/>
            <person name="Chen C."/>
            <person name="Yanf M."/>
            <person name="Daum C."/>
            <person name="Ng V."/>
            <person name="Clum A."/>
            <person name="Ohm R."/>
            <person name="Martin F."/>
            <person name="Silar P."/>
            <person name="Natvig D."/>
            <person name="Lalanne C."/>
            <person name="Gautier V."/>
            <person name="Ament-Velasquez S.L."/>
            <person name="Kruys A."/>
            <person name="Hutchinson M.I."/>
            <person name="Powell A.J."/>
            <person name="Barry K."/>
            <person name="Miller A.N."/>
            <person name="Grigoriev I.V."/>
            <person name="Debuchy R."/>
            <person name="Gladieux P."/>
            <person name="Thoren M.H."/>
            <person name="Johannesson H."/>
        </authorList>
    </citation>
    <scope>NUCLEOTIDE SEQUENCE</scope>
    <source>
        <strain evidence="1">PSN293</strain>
    </source>
</reference>
<protein>
    <recommendedName>
        <fullName evidence="3">Cyclin</fullName>
    </recommendedName>
</protein>
<dbReference type="InterPro" id="IPR036915">
    <property type="entry name" value="Cyclin-like_sf"/>
</dbReference>
<reference evidence="1" key="1">
    <citation type="journal article" date="2023" name="Mol. Phylogenet. Evol.">
        <title>Genome-scale phylogeny and comparative genomics of the fungal order Sordariales.</title>
        <authorList>
            <person name="Hensen N."/>
            <person name="Bonometti L."/>
            <person name="Westerberg I."/>
            <person name="Brannstrom I.O."/>
            <person name="Guillou S."/>
            <person name="Cros-Aarteil S."/>
            <person name="Calhoun S."/>
            <person name="Haridas S."/>
            <person name="Kuo A."/>
            <person name="Mondo S."/>
            <person name="Pangilinan J."/>
            <person name="Riley R."/>
            <person name="LaButti K."/>
            <person name="Andreopoulos B."/>
            <person name="Lipzen A."/>
            <person name="Chen C."/>
            <person name="Yan M."/>
            <person name="Daum C."/>
            <person name="Ng V."/>
            <person name="Clum A."/>
            <person name="Steindorff A."/>
            <person name="Ohm R.A."/>
            <person name="Martin F."/>
            <person name="Silar P."/>
            <person name="Natvig D.O."/>
            <person name="Lalanne C."/>
            <person name="Gautier V."/>
            <person name="Ament-Velasquez S.L."/>
            <person name="Kruys A."/>
            <person name="Hutchinson M.I."/>
            <person name="Powell A.J."/>
            <person name="Barry K."/>
            <person name="Miller A.N."/>
            <person name="Grigoriev I.V."/>
            <person name="Debuchy R."/>
            <person name="Gladieux P."/>
            <person name="Hiltunen Thoren M."/>
            <person name="Johannesson H."/>
        </authorList>
    </citation>
    <scope>NUCLEOTIDE SEQUENCE</scope>
    <source>
        <strain evidence="1">PSN293</strain>
    </source>
</reference>
<evidence type="ECO:0000313" key="2">
    <source>
        <dbReference type="Proteomes" id="UP001301769"/>
    </source>
</evidence>
<evidence type="ECO:0000313" key="1">
    <source>
        <dbReference type="EMBL" id="KAK4206250.1"/>
    </source>
</evidence>
<proteinExistence type="predicted"/>
<organism evidence="1 2">
    <name type="scientific">Rhypophila decipiens</name>
    <dbReference type="NCBI Taxonomy" id="261697"/>
    <lineage>
        <taxon>Eukaryota</taxon>
        <taxon>Fungi</taxon>
        <taxon>Dikarya</taxon>
        <taxon>Ascomycota</taxon>
        <taxon>Pezizomycotina</taxon>
        <taxon>Sordariomycetes</taxon>
        <taxon>Sordariomycetidae</taxon>
        <taxon>Sordariales</taxon>
        <taxon>Naviculisporaceae</taxon>
        <taxon>Rhypophila</taxon>
    </lineage>
</organism>